<dbReference type="Gene3D" id="3.30.450.20">
    <property type="entry name" value="PAS domain"/>
    <property type="match status" value="3"/>
</dbReference>
<comment type="similarity">
    <text evidence="8">Belongs to the methyl-accepting chemotaxis (MCP) protein family.</text>
</comment>
<dbReference type="InterPro" id="IPR004089">
    <property type="entry name" value="MCPsignal_dom"/>
</dbReference>
<dbReference type="PANTHER" id="PTHR32089">
    <property type="entry name" value="METHYL-ACCEPTING CHEMOTAXIS PROTEIN MCPB"/>
    <property type="match status" value="1"/>
</dbReference>
<dbReference type="PROSITE" id="PS50113">
    <property type="entry name" value="PAC"/>
    <property type="match status" value="1"/>
</dbReference>
<evidence type="ECO:0000256" key="2">
    <source>
        <dbReference type="ARBA" id="ARBA00022475"/>
    </source>
</evidence>
<sequence length="784" mass="82995">MRRGSVNTVLTLLVAGFVLAAILILVIYVSRSSYRMATDLEQGSLIQMAKSSTRTLELYLQDAADVARALATQDAVVAGLSGDPNRARERFHNYIESYGNYWAIFAFDDKGMIVAGFNAAGKDMAGGSRADRSYVRGVLAGKDMVFTNKVLSARSGETLIFVVAKAVRSKDGKLLGGVAVCPKWNFFTKDFIDPLRFGHRGYGFVIDASGVIIAHATDKSVLLKNLSDQPFIRQALEQKNGLVSYEWKGERKYMAVSQVPATDWLVCMTAYESEMTALATSQRNMLLVIGGLVLVAVVVGITLANRTLVLRPLMKVEHFTEAVTGGDLGARLSGKFRFELAGLARNLERMVAELKNKLGFAEGVLNSLPLPSTILDADCKILWVNQHSCDLLEKKDTPASYVGMSSGQFILGDSQKSPIVDKAVTEKIKIATTTDLVAPSGKTYHIAVDASPIYDMDGNFLGGMVFWTDMTAVKLQQQQIEAQNAAISDAASRAAVASDRMASASQELSAQIEQANQGAQEQNNRVQDTVTAVEEMNATILEVAKNAGDTAQGAETTRDKAREGADLVVKVVAAVGTVSEAAAKLKANMRGLGEQAHGIGAVLGVISDIADQTNLLALNAAIEAARAGEAGRGFAVVADEVRKLAEKTMHATKEVGEAITGIQQGTTETERMMDEAAEAVGQATALAERSGAALTEIVSVVETAGDQIRAIATAAEQQSATSEEINRSIEAISRIAAETADAMGQSAQAVAEMAAQAESLSALVAEISGSGQTAALPAASPALA</sequence>
<keyword evidence="4 11" id="KW-0812">Transmembrane</keyword>
<dbReference type="InterPro" id="IPR000700">
    <property type="entry name" value="PAS-assoc_C"/>
</dbReference>
<dbReference type="Gene3D" id="6.10.340.10">
    <property type="match status" value="1"/>
</dbReference>
<dbReference type="GO" id="GO:0006935">
    <property type="term" value="P:chemotaxis"/>
    <property type="evidence" value="ECO:0007669"/>
    <property type="project" value="UniProtKB-KW"/>
</dbReference>
<feature type="domain" description="PAC" evidence="13">
    <location>
        <begin position="430"/>
        <end position="482"/>
    </location>
</feature>
<feature type="domain" description="Methyl-accepting transducer" evidence="12">
    <location>
        <begin position="497"/>
        <end position="733"/>
    </location>
</feature>
<dbReference type="EMBL" id="AECZ01000013">
    <property type="protein sequence ID" value="EFL51021.1"/>
    <property type="molecule type" value="Genomic_DNA"/>
</dbReference>
<dbReference type="PANTHER" id="PTHR32089:SF112">
    <property type="entry name" value="LYSOZYME-LIKE PROTEIN-RELATED"/>
    <property type="match status" value="1"/>
</dbReference>
<dbReference type="InterPro" id="IPR033479">
    <property type="entry name" value="dCache_1"/>
</dbReference>
<dbReference type="CDD" id="cd12914">
    <property type="entry name" value="PDC1_DGC_like"/>
    <property type="match status" value="1"/>
</dbReference>
<feature type="domain" description="HAMP" evidence="14">
    <location>
        <begin position="307"/>
        <end position="359"/>
    </location>
</feature>
<dbReference type="RefSeq" id="WP_005993790.1">
    <property type="nucleotide sequence ID" value="NZ_AECZ01000013.1"/>
</dbReference>
<accession>E1JX56</accession>
<gene>
    <name evidence="15" type="ORF">DesfrDRAFT_2180</name>
</gene>
<evidence type="ECO:0000256" key="6">
    <source>
        <dbReference type="ARBA" id="ARBA00023136"/>
    </source>
</evidence>
<evidence type="ECO:0000259" key="12">
    <source>
        <dbReference type="PROSITE" id="PS50111"/>
    </source>
</evidence>
<dbReference type="CDD" id="cd12912">
    <property type="entry name" value="PDC2_MCP_like"/>
    <property type="match status" value="1"/>
</dbReference>
<evidence type="ECO:0000256" key="10">
    <source>
        <dbReference type="SAM" id="Coils"/>
    </source>
</evidence>
<dbReference type="CDD" id="cd11386">
    <property type="entry name" value="MCP_signal"/>
    <property type="match status" value="1"/>
</dbReference>
<feature type="coiled-coil region" evidence="10">
    <location>
        <begin position="505"/>
        <end position="536"/>
    </location>
</feature>
<keyword evidence="16" id="KW-1185">Reference proteome</keyword>
<dbReference type="SUPFAM" id="SSF55785">
    <property type="entry name" value="PYP-like sensor domain (PAS domain)"/>
    <property type="match status" value="1"/>
</dbReference>
<dbReference type="FunFam" id="1.10.287.950:FF:000001">
    <property type="entry name" value="Methyl-accepting chemotaxis sensory transducer"/>
    <property type="match status" value="1"/>
</dbReference>
<keyword evidence="6 11" id="KW-0472">Membrane</keyword>
<keyword evidence="5 11" id="KW-1133">Transmembrane helix</keyword>
<evidence type="ECO:0000256" key="7">
    <source>
        <dbReference type="ARBA" id="ARBA00023224"/>
    </source>
</evidence>
<reference evidence="15 16" key="1">
    <citation type="submission" date="2010-08" db="EMBL/GenBank/DDBJ databases">
        <title>The draft genome of Desulfovibrio fructosovorans JJ.</title>
        <authorList>
            <consortium name="US DOE Joint Genome Institute (JGI-PGF)"/>
            <person name="Lucas S."/>
            <person name="Copeland A."/>
            <person name="Lapidus A."/>
            <person name="Cheng J.-F."/>
            <person name="Bruce D."/>
            <person name="Goodwin L."/>
            <person name="Pitluck S."/>
            <person name="Land M.L."/>
            <person name="Hauser L."/>
            <person name="Chang Y.-J."/>
            <person name="Jeffries C."/>
            <person name="Wall J.D."/>
            <person name="Stahl D.A."/>
            <person name="Arkin A.P."/>
            <person name="Dehal P."/>
            <person name="Stolyar S.M."/>
            <person name="Hazen T.C."/>
            <person name="Woyke T.J."/>
        </authorList>
    </citation>
    <scope>NUCLEOTIDE SEQUENCE [LARGE SCALE GENOMIC DNA]</scope>
    <source>
        <strain evidence="15 16">JJ</strain>
    </source>
</reference>
<dbReference type="Proteomes" id="UP000006250">
    <property type="component" value="Unassembled WGS sequence"/>
</dbReference>
<comment type="subcellular location">
    <subcellularLocation>
        <location evidence="1">Cell membrane</location>
        <topology evidence="1">Multi-pass membrane protein</topology>
    </subcellularLocation>
</comment>
<dbReference type="OrthoDB" id="9816383at2"/>
<evidence type="ECO:0000256" key="3">
    <source>
        <dbReference type="ARBA" id="ARBA00022500"/>
    </source>
</evidence>
<dbReference type="CDD" id="cd00130">
    <property type="entry name" value="PAS"/>
    <property type="match status" value="1"/>
</dbReference>
<dbReference type="STRING" id="596151.DesfrDRAFT_2180"/>
<dbReference type="InterPro" id="IPR003660">
    <property type="entry name" value="HAMP_dom"/>
</dbReference>
<dbReference type="InterPro" id="IPR000014">
    <property type="entry name" value="PAS"/>
</dbReference>
<dbReference type="PROSITE" id="PS50111">
    <property type="entry name" value="CHEMOTAXIS_TRANSDUC_2"/>
    <property type="match status" value="1"/>
</dbReference>
<dbReference type="InterPro" id="IPR035965">
    <property type="entry name" value="PAS-like_dom_sf"/>
</dbReference>
<protein>
    <submittedName>
        <fullName evidence="15">Methyl-accepting chemotaxis sensory transducer</fullName>
    </submittedName>
</protein>
<evidence type="ECO:0000259" key="13">
    <source>
        <dbReference type="PROSITE" id="PS50113"/>
    </source>
</evidence>
<keyword evidence="2" id="KW-1003">Cell membrane</keyword>
<dbReference type="eggNOG" id="COG0840">
    <property type="taxonomic scope" value="Bacteria"/>
</dbReference>
<dbReference type="CDD" id="cd06225">
    <property type="entry name" value="HAMP"/>
    <property type="match status" value="1"/>
</dbReference>
<evidence type="ECO:0000259" key="14">
    <source>
        <dbReference type="PROSITE" id="PS50885"/>
    </source>
</evidence>
<evidence type="ECO:0000313" key="16">
    <source>
        <dbReference type="Proteomes" id="UP000006250"/>
    </source>
</evidence>
<evidence type="ECO:0000256" key="8">
    <source>
        <dbReference type="ARBA" id="ARBA00029447"/>
    </source>
</evidence>
<comment type="caution">
    <text evidence="15">The sequence shown here is derived from an EMBL/GenBank/DDBJ whole genome shotgun (WGS) entry which is preliminary data.</text>
</comment>
<dbReference type="SUPFAM" id="SSF58104">
    <property type="entry name" value="Methyl-accepting chemotaxis protein (MCP) signaling domain"/>
    <property type="match status" value="1"/>
</dbReference>
<evidence type="ECO:0000256" key="9">
    <source>
        <dbReference type="PROSITE-ProRule" id="PRU00284"/>
    </source>
</evidence>
<evidence type="ECO:0000256" key="5">
    <source>
        <dbReference type="ARBA" id="ARBA00022989"/>
    </source>
</evidence>
<dbReference type="Gene3D" id="1.10.287.950">
    <property type="entry name" value="Methyl-accepting chemotaxis protein"/>
    <property type="match status" value="1"/>
</dbReference>
<dbReference type="Pfam" id="PF00015">
    <property type="entry name" value="MCPsignal"/>
    <property type="match status" value="1"/>
</dbReference>
<evidence type="ECO:0000256" key="1">
    <source>
        <dbReference type="ARBA" id="ARBA00004651"/>
    </source>
</evidence>
<dbReference type="PROSITE" id="PS50885">
    <property type="entry name" value="HAMP"/>
    <property type="match status" value="1"/>
</dbReference>
<keyword evidence="7 9" id="KW-0807">Transducer</keyword>
<evidence type="ECO:0000256" key="11">
    <source>
        <dbReference type="SAM" id="Phobius"/>
    </source>
</evidence>
<dbReference type="Pfam" id="PF02743">
    <property type="entry name" value="dCache_1"/>
    <property type="match status" value="1"/>
</dbReference>
<dbReference type="Pfam" id="PF13426">
    <property type="entry name" value="PAS_9"/>
    <property type="match status" value="1"/>
</dbReference>
<dbReference type="GO" id="GO:0005886">
    <property type="term" value="C:plasma membrane"/>
    <property type="evidence" value="ECO:0007669"/>
    <property type="project" value="UniProtKB-SubCell"/>
</dbReference>
<keyword evidence="10" id="KW-0175">Coiled coil</keyword>
<organism evidence="15 16">
    <name type="scientific">Solidesulfovibrio fructosivorans JJ]</name>
    <dbReference type="NCBI Taxonomy" id="596151"/>
    <lineage>
        <taxon>Bacteria</taxon>
        <taxon>Pseudomonadati</taxon>
        <taxon>Thermodesulfobacteriota</taxon>
        <taxon>Desulfovibrionia</taxon>
        <taxon>Desulfovibrionales</taxon>
        <taxon>Desulfovibrionaceae</taxon>
        <taxon>Solidesulfovibrio</taxon>
    </lineage>
</organism>
<feature type="transmembrane region" description="Helical" evidence="11">
    <location>
        <begin position="6"/>
        <end position="29"/>
    </location>
</feature>
<feature type="transmembrane region" description="Helical" evidence="11">
    <location>
        <begin position="285"/>
        <end position="304"/>
    </location>
</feature>
<dbReference type="SUPFAM" id="SSF158472">
    <property type="entry name" value="HAMP domain-like"/>
    <property type="match status" value="1"/>
</dbReference>
<name>E1JX56_SOLFR</name>
<keyword evidence="3" id="KW-0145">Chemotaxis</keyword>
<proteinExistence type="inferred from homology"/>
<evidence type="ECO:0000256" key="4">
    <source>
        <dbReference type="ARBA" id="ARBA00022692"/>
    </source>
</evidence>
<evidence type="ECO:0000313" key="15">
    <source>
        <dbReference type="EMBL" id="EFL51021.1"/>
    </source>
</evidence>
<dbReference type="GO" id="GO:0007165">
    <property type="term" value="P:signal transduction"/>
    <property type="evidence" value="ECO:0007669"/>
    <property type="project" value="UniProtKB-KW"/>
</dbReference>
<dbReference type="SMART" id="SM00283">
    <property type="entry name" value="MA"/>
    <property type="match status" value="1"/>
</dbReference>
<dbReference type="AlphaFoldDB" id="E1JX56"/>